<feature type="compositionally biased region" description="Polar residues" evidence="5">
    <location>
        <begin position="79"/>
        <end position="91"/>
    </location>
</feature>
<dbReference type="InterPro" id="IPR001138">
    <property type="entry name" value="Zn2Cys6_DnaBD"/>
</dbReference>
<dbReference type="InterPro" id="IPR036864">
    <property type="entry name" value="Zn2-C6_fun-type_DNA-bd_sf"/>
</dbReference>
<comment type="caution">
    <text evidence="7">The sequence shown here is derived from an EMBL/GenBank/DDBJ whole genome shotgun (WGS) entry which is preliminary data.</text>
</comment>
<evidence type="ECO:0000256" key="5">
    <source>
        <dbReference type="SAM" id="MobiDB-lite"/>
    </source>
</evidence>
<keyword evidence="2" id="KW-0238">DNA-binding</keyword>
<evidence type="ECO:0000256" key="3">
    <source>
        <dbReference type="ARBA" id="ARBA00023163"/>
    </source>
</evidence>
<gene>
    <name evidence="7" type="ORF">BJX68DRAFT_257999</name>
</gene>
<evidence type="ECO:0000313" key="7">
    <source>
        <dbReference type="EMBL" id="KAL2841823.1"/>
    </source>
</evidence>
<name>A0ABR4JP52_9EURO</name>
<accession>A0ABR4JP52</accession>
<organism evidence="7 8">
    <name type="scientific">Aspergillus pseudodeflectus</name>
    <dbReference type="NCBI Taxonomy" id="176178"/>
    <lineage>
        <taxon>Eukaryota</taxon>
        <taxon>Fungi</taxon>
        <taxon>Dikarya</taxon>
        <taxon>Ascomycota</taxon>
        <taxon>Pezizomycotina</taxon>
        <taxon>Eurotiomycetes</taxon>
        <taxon>Eurotiomycetidae</taxon>
        <taxon>Eurotiales</taxon>
        <taxon>Aspergillaceae</taxon>
        <taxon>Aspergillus</taxon>
        <taxon>Aspergillus subgen. Nidulantes</taxon>
    </lineage>
</organism>
<dbReference type="Gene3D" id="4.10.240.10">
    <property type="entry name" value="Zn(2)-C6 fungal-type DNA-binding domain"/>
    <property type="match status" value="1"/>
</dbReference>
<keyword evidence="8" id="KW-1185">Reference proteome</keyword>
<dbReference type="PROSITE" id="PS50048">
    <property type="entry name" value="ZN2_CY6_FUNGAL_2"/>
    <property type="match status" value="1"/>
</dbReference>
<keyword evidence="3" id="KW-0804">Transcription</keyword>
<keyword evidence="1" id="KW-0805">Transcription regulation</keyword>
<dbReference type="Proteomes" id="UP001610444">
    <property type="component" value="Unassembled WGS sequence"/>
</dbReference>
<dbReference type="EMBL" id="JBFXLR010000055">
    <property type="protein sequence ID" value="KAL2841823.1"/>
    <property type="molecule type" value="Genomic_DNA"/>
</dbReference>
<dbReference type="SMART" id="SM00066">
    <property type="entry name" value="GAL4"/>
    <property type="match status" value="1"/>
</dbReference>
<dbReference type="PANTHER" id="PTHR31644">
    <property type="entry name" value="TRANSCRIPTIONAL ACTIVATOR ARO80-RELATED"/>
    <property type="match status" value="1"/>
</dbReference>
<feature type="region of interest" description="Disordered" evidence="5">
    <location>
        <begin position="123"/>
        <end position="149"/>
    </location>
</feature>
<dbReference type="SUPFAM" id="SSF57701">
    <property type="entry name" value="Zn2/Cys6 DNA-binding domain"/>
    <property type="match status" value="1"/>
</dbReference>
<reference evidence="7 8" key="1">
    <citation type="submission" date="2024-07" db="EMBL/GenBank/DDBJ databases">
        <title>Section-level genome sequencing and comparative genomics of Aspergillus sections Usti and Cavernicolus.</title>
        <authorList>
            <consortium name="Lawrence Berkeley National Laboratory"/>
            <person name="Nybo J.L."/>
            <person name="Vesth T.C."/>
            <person name="Theobald S."/>
            <person name="Frisvad J.C."/>
            <person name="Larsen T.O."/>
            <person name="Kjaerboelling I."/>
            <person name="Rothschild-Mancinelli K."/>
            <person name="Lyhne E.K."/>
            <person name="Kogle M.E."/>
            <person name="Barry K."/>
            <person name="Clum A."/>
            <person name="Na H."/>
            <person name="Ledsgaard L."/>
            <person name="Lin J."/>
            <person name="Lipzen A."/>
            <person name="Kuo A."/>
            <person name="Riley R."/>
            <person name="Mondo S."/>
            <person name="LaButti K."/>
            <person name="Haridas S."/>
            <person name="Pangalinan J."/>
            <person name="Salamov A.A."/>
            <person name="Simmons B.A."/>
            <person name="Magnuson J.K."/>
            <person name="Chen J."/>
            <person name="Drula E."/>
            <person name="Henrissat B."/>
            <person name="Wiebenga A."/>
            <person name="Lubbers R.J."/>
            <person name="Gomes A.C."/>
            <person name="Macurrencykelacurrency M.R."/>
            <person name="Stajich J."/>
            <person name="Grigoriev I.V."/>
            <person name="Mortensen U.H."/>
            <person name="De vries R.P."/>
            <person name="Baker S.E."/>
            <person name="Andersen M.R."/>
        </authorList>
    </citation>
    <scope>NUCLEOTIDE SEQUENCE [LARGE SCALE GENOMIC DNA]</scope>
    <source>
        <strain evidence="7 8">CBS 756.74</strain>
    </source>
</reference>
<dbReference type="GeneID" id="98158614"/>
<feature type="compositionally biased region" description="Basic and acidic residues" evidence="5">
    <location>
        <begin position="101"/>
        <end position="110"/>
    </location>
</feature>
<evidence type="ECO:0000256" key="1">
    <source>
        <dbReference type="ARBA" id="ARBA00023015"/>
    </source>
</evidence>
<dbReference type="CDD" id="cd12148">
    <property type="entry name" value="fungal_TF_MHR"/>
    <property type="match status" value="1"/>
</dbReference>
<dbReference type="PROSITE" id="PS00463">
    <property type="entry name" value="ZN2_CY6_FUNGAL_1"/>
    <property type="match status" value="1"/>
</dbReference>
<sequence>MTTGTGLRLYRACIRCRERKTKCDLQSTGQSGKPPCLKCHVGGYDCVLAGSRRGGDFTRFRAPNPRRRHHEFGTLYLNDGQNTQIYQSQSRPIDYRGGNDSSERRNREGSTEFTLQILAQAAASNDPPHGDMAAAADTGLPSPTSTASMTMCGRQQTATDGPSRVGLESYGPVADRILDPRLLDHLLQHYAELYHPFMPIVPEHLLSPTNIHRTAVDEPILLTAVLTISTKDRPELVTLHSGIWSYMQGLLLGVVLGTSAPRHVGIVEGLLLLAEWVPHVNMDLSSKSTSGLVNDNEDNAALTLVRLAVRQGSLLHLDKYSFRREDKRESKALADRKRLTWTFTYLFDRQISIRMGQAFWCPILQSQVEITTLFGNVHDILYASKSRTVGLMLMGDYTKYLDDSAKALAAWKDAWNSLKVTPYLKALLILQYEYLRLYVNAFTFQAVIAGRRTETAALAAPYGRHICLAINAASNLLKIINEHLDHVWHLYYLPICFYLVFLFKAHAPGAINNEGHQRSTTLVQSFISGLDAAATSEQHIAYRYSKLLSSQWFTKTSPC</sequence>
<dbReference type="Pfam" id="PF00172">
    <property type="entry name" value="Zn_clus"/>
    <property type="match status" value="1"/>
</dbReference>
<keyword evidence="4" id="KW-0539">Nucleus</keyword>
<feature type="domain" description="Zn(2)-C6 fungal-type" evidence="6">
    <location>
        <begin position="12"/>
        <end position="48"/>
    </location>
</feature>
<protein>
    <recommendedName>
        <fullName evidence="6">Zn(2)-C6 fungal-type domain-containing protein</fullName>
    </recommendedName>
</protein>
<dbReference type="RefSeq" id="XP_070894779.1">
    <property type="nucleotide sequence ID" value="XM_071043450.1"/>
</dbReference>
<feature type="region of interest" description="Disordered" evidence="5">
    <location>
        <begin position="79"/>
        <end position="110"/>
    </location>
</feature>
<dbReference type="InterPro" id="IPR052780">
    <property type="entry name" value="AAA_Catabolism_Regulators"/>
</dbReference>
<evidence type="ECO:0000256" key="4">
    <source>
        <dbReference type="ARBA" id="ARBA00023242"/>
    </source>
</evidence>
<evidence type="ECO:0000259" key="6">
    <source>
        <dbReference type="PROSITE" id="PS50048"/>
    </source>
</evidence>
<evidence type="ECO:0000313" key="8">
    <source>
        <dbReference type="Proteomes" id="UP001610444"/>
    </source>
</evidence>
<proteinExistence type="predicted"/>
<dbReference type="PANTHER" id="PTHR31644:SF1">
    <property type="entry name" value="ZN(II)2CYS6 TRANSCRIPTION FACTOR (EUROFUNG)"/>
    <property type="match status" value="1"/>
</dbReference>
<dbReference type="CDD" id="cd00067">
    <property type="entry name" value="GAL4"/>
    <property type="match status" value="1"/>
</dbReference>
<evidence type="ECO:0000256" key="2">
    <source>
        <dbReference type="ARBA" id="ARBA00023125"/>
    </source>
</evidence>